<sequence length="126" mass="14752">MMDFEASNKLKFCGGDDEEHLNFKWLASFDKKTSHSASREDYESEDDDDVPISWRIKMHAMSSEKSFSLLKKELALVETSFEECKRKRQVEEGRLQSIKRDVEECSKELENKKKEISCVGRINEVH</sequence>
<name>A0A396JGM6_MEDTR</name>
<accession>A0A396JGM6</accession>
<dbReference type="AlphaFoldDB" id="A0A396JGM6"/>
<comment type="caution">
    <text evidence="1">The sequence shown here is derived from an EMBL/GenBank/DDBJ whole genome shotgun (WGS) entry which is preliminary data.</text>
</comment>
<reference evidence="2" key="1">
    <citation type="journal article" date="2018" name="Nat. Plants">
        <title>Whole-genome landscape of Medicago truncatula symbiotic genes.</title>
        <authorList>
            <person name="Pecrix Y."/>
            <person name="Staton S.E."/>
            <person name="Sallet E."/>
            <person name="Lelandais-Briere C."/>
            <person name="Moreau S."/>
            <person name="Carrere S."/>
            <person name="Blein T."/>
            <person name="Jardinaud M.F."/>
            <person name="Latrasse D."/>
            <person name="Zouine M."/>
            <person name="Zahm M."/>
            <person name="Kreplak J."/>
            <person name="Mayjonade B."/>
            <person name="Satge C."/>
            <person name="Perez M."/>
            <person name="Cauet S."/>
            <person name="Marande W."/>
            <person name="Chantry-Darmon C."/>
            <person name="Lopez-Roques C."/>
            <person name="Bouchez O."/>
            <person name="Berard A."/>
            <person name="Debelle F."/>
            <person name="Munos S."/>
            <person name="Bendahmane A."/>
            <person name="Berges H."/>
            <person name="Niebel A."/>
            <person name="Buitink J."/>
            <person name="Frugier F."/>
            <person name="Benhamed M."/>
            <person name="Crespi M."/>
            <person name="Gouzy J."/>
            <person name="Gamas P."/>
        </authorList>
    </citation>
    <scope>NUCLEOTIDE SEQUENCE [LARGE SCALE GENOMIC DNA]</scope>
    <source>
        <strain evidence="2">cv. Jemalong A17</strain>
    </source>
</reference>
<gene>
    <name evidence="1" type="ORF">MtrunA17_Chr2g0325801</name>
</gene>
<dbReference type="EMBL" id="PSQE01000002">
    <property type="protein sequence ID" value="RHN75861.1"/>
    <property type="molecule type" value="Genomic_DNA"/>
</dbReference>
<dbReference type="Gramene" id="rna12116">
    <property type="protein sequence ID" value="RHN75861.1"/>
    <property type="gene ID" value="gene12116"/>
</dbReference>
<organism evidence="1 2">
    <name type="scientific">Medicago truncatula</name>
    <name type="common">Barrel medic</name>
    <name type="synonym">Medicago tribuloides</name>
    <dbReference type="NCBI Taxonomy" id="3880"/>
    <lineage>
        <taxon>Eukaryota</taxon>
        <taxon>Viridiplantae</taxon>
        <taxon>Streptophyta</taxon>
        <taxon>Embryophyta</taxon>
        <taxon>Tracheophyta</taxon>
        <taxon>Spermatophyta</taxon>
        <taxon>Magnoliopsida</taxon>
        <taxon>eudicotyledons</taxon>
        <taxon>Gunneridae</taxon>
        <taxon>Pentapetalae</taxon>
        <taxon>rosids</taxon>
        <taxon>fabids</taxon>
        <taxon>Fabales</taxon>
        <taxon>Fabaceae</taxon>
        <taxon>Papilionoideae</taxon>
        <taxon>50 kb inversion clade</taxon>
        <taxon>NPAAA clade</taxon>
        <taxon>Hologalegina</taxon>
        <taxon>IRL clade</taxon>
        <taxon>Trifolieae</taxon>
        <taxon>Medicago</taxon>
    </lineage>
</organism>
<evidence type="ECO:0000313" key="2">
    <source>
        <dbReference type="Proteomes" id="UP000265566"/>
    </source>
</evidence>
<evidence type="ECO:0000313" key="1">
    <source>
        <dbReference type="EMBL" id="RHN75861.1"/>
    </source>
</evidence>
<protein>
    <submittedName>
        <fullName evidence="1">Uncharacterized protein</fullName>
    </submittedName>
</protein>
<dbReference type="Proteomes" id="UP000265566">
    <property type="component" value="Chromosome 2"/>
</dbReference>
<proteinExistence type="predicted"/>